<proteinExistence type="predicted"/>
<comment type="caution">
    <text evidence="3">The sequence shown here is derived from an EMBL/GenBank/DDBJ whole genome shotgun (WGS) entry which is preliminary data.</text>
</comment>
<dbReference type="EMBL" id="CAJOBC010086171">
    <property type="protein sequence ID" value="CAF4340780.1"/>
    <property type="molecule type" value="Genomic_DNA"/>
</dbReference>
<evidence type="ECO:0000259" key="1">
    <source>
        <dbReference type="Pfam" id="PF20009"/>
    </source>
</evidence>
<sequence length="199" mass="22133">MTGDGETAARARKAKKAAASIAMVPKMSRNFPVDIATPYMVLKSRCALCINKIGLVQMAGEYGSRIQDDTRTNAILNDARYLTVTVYEETMYQLHVQLDCGGQPGGDPSDNPCSRSLSVSVWIDFDNNGLDDAESRALRRSWSNNDIPNGAYDLGIHIPSIDGRNTKSENHRMRLTVMPTEEYQRDCGNIGYKETRDYT</sequence>
<reference evidence="3" key="1">
    <citation type="submission" date="2021-02" db="EMBL/GenBank/DDBJ databases">
        <authorList>
            <person name="Nowell W R."/>
        </authorList>
    </citation>
    <scope>NUCLEOTIDE SEQUENCE</scope>
</reference>
<keyword evidence="6" id="KW-1185">Reference proteome</keyword>
<dbReference type="InterPro" id="IPR045474">
    <property type="entry name" value="GEVED"/>
</dbReference>
<dbReference type="Proteomes" id="UP000677228">
    <property type="component" value="Unassembled WGS sequence"/>
</dbReference>
<dbReference type="Proteomes" id="UP000663829">
    <property type="component" value="Unassembled WGS sequence"/>
</dbReference>
<dbReference type="Pfam" id="PF20009">
    <property type="entry name" value="GEVED"/>
    <property type="match status" value="1"/>
</dbReference>
<dbReference type="Proteomes" id="UP000681722">
    <property type="component" value="Unassembled WGS sequence"/>
</dbReference>
<dbReference type="EMBL" id="CAJNOQ010020703">
    <property type="protein sequence ID" value="CAF1474067.1"/>
    <property type="molecule type" value="Genomic_DNA"/>
</dbReference>
<protein>
    <recommendedName>
        <fullName evidence="1">GEVED domain-containing protein</fullName>
    </recommendedName>
</protein>
<evidence type="ECO:0000313" key="5">
    <source>
        <dbReference type="EMBL" id="CAF4340780.1"/>
    </source>
</evidence>
<organism evidence="3 6">
    <name type="scientific">Didymodactylos carnosus</name>
    <dbReference type="NCBI Taxonomy" id="1234261"/>
    <lineage>
        <taxon>Eukaryota</taxon>
        <taxon>Metazoa</taxon>
        <taxon>Spiralia</taxon>
        <taxon>Gnathifera</taxon>
        <taxon>Rotifera</taxon>
        <taxon>Eurotatoria</taxon>
        <taxon>Bdelloidea</taxon>
        <taxon>Philodinida</taxon>
        <taxon>Philodinidae</taxon>
        <taxon>Didymodactylos</taxon>
    </lineage>
</organism>
<dbReference type="Proteomes" id="UP000682733">
    <property type="component" value="Unassembled WGS sequence"/>
</dbReference>
<evidence type="ECO:0000313" key="4">
    <source>
        <dbReference type="EMBL" id="CAF4102224.1"/>
    </source>
</evidence>
<feature type="domain" description="GEVED" evidence="1">
    <location>
        <begin position="119"/>
        <end position="199"/>
    </location>
</feature>
<evidence type="ECO:0000313" key="3">
    <source>
        <dbReference type="EMBL" id="CAF1474067.1"/>
    </source>
</evidence>
<feature type="non-terminal residue" evidence="3">
    <location>
        <position position="1"/>
    </location>
</feature>
<name>A0A815REG3_9BILA</name>
<dbReference type="AlphaFoldDB" id="A0A815REG3"/>
<evidence type="ECO:0000313" key="2">
    <source>
        <dbReference type="EMBL" id="CAF1296948.1"/>
    </source>
</evidence>
<dbReference type="EMBL" id="CAJNOK010019289">
    <property type="protein sequence ID" value="CAF1296948.1"/>
    <property type="molecule type" value="Genomic_DNA"/>
</dbReference>
<accession>A0A815REG3</accession>
<gene>
    <name evidence="3" type="ORF">GPM918_LOCUS35570</name>
    <name evidence="2" type="ORF">OVA965_LOCUS28344</name>
    <name evidence="5" type="ORF">SRO942_LOCUS36287</name>
    <name evidence="4" type="ORF">TMI583_LOCUS29094</name>
</gene>
<evidence type="ECO:0000313" key="6">
    <source>
        <dbReference type="Proteomes" id="UP000663829"/>
    </source>
</evidence>
<dbReference type="EMBL" id="CAJOBA010040862">
    <property type="protein sequence ID" value="CAF4102224.1"/>
    <property type="molecule type" value="Genomic_DNA"/>
</dbReference>